<accession>X1JVI5</accession>
<evidence type="ECO:0000256" key="1">
    <source>
        <dbReference type="ARBA" id="ARBA00022630"/>
    </source>
</evidence>
<sequence>MICSEPKKIGKIEIKNRFVRSATYEHAASEDGSVTDELILLYKTLAEGGVGLIITGLSYVQP</sequence>
<dbReference type="Gene3D" id="3.20.20.70">
    <property type="entry name" value="Aldolase class I"/>
    <property type="match status" value="1"/>
</dbReference>
<evidence type="ECO:0000259" key="3">
    <source>
        <dbReference type="Pfam" id="PF00724"/>
    </source>
</evidence>
<dbReference type="GO" id="GO:0016491">
    <property type="term" value="F:oxidoreductase activity"/>
    <property type="evidence" value="ECO:0007669"/>
    <property type="project" value="UniProtKB-KW"/>
</dbReference>
<keyword evidence="2" id="KW-0560">Oxidoreductase</keyword>
<dbReference type="PANTHER" id="PTHR43656:SF2">
    <property type="entry name" value="BINDING OXIDOREDUCTASE, PUTATIVE (AFU_ORTHOLOGUE AFUA_2G08260)-RELATED"/>
    <property type="match status" value="1"/>
</dbReference>
<reference evidence="4" key="1">
    <citation type="journal article" date="2014" name="Front. Microbiol.">
        <title>High frequency of phylogenetically diverse reductive dehalogenase-homologous genes in deep subseafloor sedimentary metagenomes.</title>
        <authorList>
            <person name="Kawai M."/>
            <person name="Futagami T."/>
            <person name="Toyoda A."/>
            <person name="Takaki Y."/>
            <person name="Nishi S."/>
            <person name="Hori S."/>
            <person name="Arai W."/>
            <person name="Tsubouchi T."/>
            <person name="Morono Y."/>
            <person name="Uchiyama I."/>
            <person name="Ito T."/>
            <person name="Fujiyama A."/>
            <person name="Inagaki F."/>
            <person name="Takami H."/>
        </authorList>
    </citation>
    <scope>NUCLEOTIDE SEQUENCE</scope>
    <source>
        <strain evidence="4">Expedition CK06-06</strain>
    </source>
</reference>
<dbReference type="EMBL" id="BARU01040865">
    <property type="protein sequence ID" value="GAH82279.1"/>
    <property type="molecule type" value="Genomic_DNA"/>
</dbReference>
<dbReference type="AlphaFoldDB" id="X1JVI5"/>
<dbReference type="GO" id="GO:0010181">
    <property type="term" value="F:FMN binding"/>
    <property type="evidence" value="ECO:0007669"/>
    <property type="project" value="InterPro"/>
</dbReference>
<dbReference type="PANTHER" id="PTHR43656">
    <property type="entry name" value="BINDING OXIDOREDUCTASE, PUTATIVE (AFU_ORTHOLOGUE AFUA_2G08260)-RELATED"/>
    <property type="match status" value="1"/>
</dbReference>
<feature type="domain" description="NADH:flavin oxidoreductase/NADH oxidase N-terminal" evidence="3">
    <location>
        <begin position="5"/>
        <end position="61"/>
    </location>
</feature>
<feature type="non-terminal residue" evidence="4">
    <location>
        <position position="62"/>
    </location>
</feature>
<dbReference type="Pfam" id="PF00724">
    <property type="entry name" value="Oxidored_FMN"/>
    <property type="match status" value="1"/>
</dbReference>
<gene>
    <name evidence="4" type="ORF">S03H2_63122</name>
</gene>
<dbReference type="InterPro" id="IPR051799">
    <property type="entry name" value="NADH_flavin_oxidoreductase"/>
</dbReference>
<evidence type="ECO:0000256" key="2">
    <source>
        <dbReference type="ARBA" id="ARBA00023002"/>
    </source>
</evidence>
<organism evidence="4">
    <name type="scientific">marine sediment metagenome</name>
    <dbReference type="NCBI Taxonomy" id="412755"/>
    <lineage>
        <taxon>unclassified sequences</taxon>
        <taxon>metagenomes</taxon>
        <taxon>ecological metagenomes</taxon>
    </lineage>
</organism>
<dbReference type="SUPFAM" id="SSF51395">
    <property type="entry name" value="FMN-linked oxidoreductases"/>
    <property type="match status" value="1"/>
</dbReference>
<dbReference type="InterPro" id="IPR001155">
    <property type="entry name" value="OxRdtase_FMN_N"/>
</dbReference>
<name>X1JVI5_9ZZZZ</name>
<comment type="caution">
    <text evidence="4">The sequence shown here is derived from an EMBL/GenBank/DDBJ whole genome shotgun (WGS) entry which is preliminary data.</text>
</comment>
<protein>
    <recommendedName>
        <fullName evidence="3">NADH:flavin oxidoreductase/NADH oxidase N-terminal domain-containing protein</fullName>
    </recommendedName>
</protein>
<dbReference type="InterPro" id="IPR013785">
    <property type="entry name" value="Aldolase_TIM"/>
</dbReference>
<proteinExistence type="predicted"/>
<keyword evidence="1" id="KW-0285">Flavoprotein</keyword>
<evidence type="ECO:0000313" key="4">
    <source>
        <dbReference type="EMBL" id="GAH82279.1"/>
    </source>
</evidence>